<evidence type="ECO:0000313" key="1">
    <source>
        <dbReference type="EMBL" id="MYL33383.1"/>
    </source>
</evidence>
<name>A0A6I4ZZS1_9BACI</name>
<reference evidence="1 2" key="1">
    <citation type="submission" date="2019-11" db="EMBL/GenBank/DDBJ databases">
        <title>Genome sequences of 17 halophilic strains isolated from different environments.</title>
        <authorList>
            <person name="Furrow R.E."/>
        </authorList>
    </citation>
    <scope>NUCLEOTIDE SEQUENCE [LARGE SCALE GENOMIC DNA]</scope>
    <source>
        <strain evidence="1 2">22514_16_FS</strain>
    </source>
</reference>
<gene>
    <name evidence="1" type="ORF">GLW05_07185</name>
</gene>
<protein>
    <submittedName>
        <fullName evidence="1">KTSC domain-containing protein</fullName>
    </submittedName>
</protein>
<sequence length="82" mass="9927">MKSSKFSREMWNLSTFEEVGYDKVNQIFTVHFFDGSLLELYKITEKHVFEFVLSTDKEVFLKEYLLKEYPSHLYKQKTFLPC</sequence>
<organism evidence="1 2">
    <name type="scientific">Pontibacillus yanchengensis</name>
    <dbReference type="NCBI Taxonomy" id="462910"/>
    <lineage>
        <taxon>Bacteria</taxon>
        <taxon>Bacillati</taxon>
        <taxon>Bacillota</taxon>
        <taxon>Bacilli</taxon>
        <taxon>Bacillales</taxon>
        <taxon>Bacillaceae</taxon>
        <taxon>Pontibacillus</taxon>
    </lineage>
</organism>
<dbReference type="RefSeq" id="WP_160848249.1">
    <property type="nucleotide sequence ID" value="NZ_WMEQ01000004.1"/>
</dbReference>
<evidence type="ECO:0000313" key="2">
    <source>
        <dbReference type="Proteomes" id="UP000468638"/>
    </source>
</evidence>
<accession>A0A6I4ZZS1</accession>
<dbReference type="EMBL" id="WMEQ01000004">
    <property type="protein sequence ID" value="MYL33383.1"/>
    <property type="molecule type" value="Genomic_DNA"/>
</dbReference>
<proteinExistence type="predicted"/>
<dbReference type="AlphaFoldDB" id="A0A6I4ZZS1"/>
<dbReference type="OrthoDB" id="2968926at2"/>
<dbReference type="Proteomes" id="UP000468638">
    <property type="component" value="Unassembled WGS sequence"/>
</dbReference>
<comment type="caution">
    <text evidence="1">The sequence shown here is derived from an EMBL/GenBank/DDBJ whole genome shotgun (WGS) entry which is preliminary data.</text>
</comment>